<comment type="caution">
    <text evidence="1">The sequence shown here is derived from an EMBL/GenBank/DDBJ whole genome shotgun (WGS) entry which is preliminary data.</text>
</comment>
<dbReference type="Proteomes" id="UP000243975">
    <property type="component" value="Unassembled WGS sequence"/>
</dbReference>
<evidence type="ECO:0000313" key="1">
    <source>
        <dbReference type="EMBL" id="KVI04563.1"/>
    </source>
</evidence>
<keyword evidence="2" id="KW-1185">Reference proteome</keyword>
<dbReference type="AlphaFoldDB" id="A0A124SFX2"/>
<proteinExistence type="predicted"/>
<name>A0A124SFX2_CYNCS</name>
<dbReference type="GO" id="GO:0008017">
    <property type="term" value="F:microtubule binding"/>
    <property type="evidence" value="ECO:0007669"/>
    <property type="project" value="InterPro"/>
</dbReference>
<organism evidence="1 2">
    <name type="scientific">Cynara cardunculus var. scolymus</name>
    <name type="common">Globe artichoke</name>
    <name type="synonym">Cynara scolymus</name>
    <dbReference type="NCBI Taxonomy" id="59895"/>
    <lineage>
        <taxon>Eukaryota</taxon>
        <taxon>Viridiplantae</taxon>
        <taxon>Streptophyta</taxon>
        <taxon>Embryophyta</taxon>
        <taxon>Tracheophyta</taxon>
        <taxon>Spermatophyta</taxon>
        <taxon>Magnoliopsida</taxon>
        <taxon>eudicotyledons</taxon>
        <taxon>Gunneridae</taxon>
        <taxon>Pentapetalae</taxon>
        <taxon>asterids</taxon>
        <taxon>campanulids</taxon>
        <taxon>Asterales</taxon>
        <taxon>Asteraceae</taxon>
        <taxon>Carduoideae</taxon>
        <taxon>Cardueae</taxon>
        <taxon>Carduinae</taxon>
        <taxon>Cynara</taxon>
    </lineage>
</organism>
<reference evidence="1 2" key="1">
    <citation type="journal article" date="2016" name="Sci. Rep.">
        <title>The genome sequence of the outbreeding globe artichoke constructed de novo incorporating a phase-aware low-pass sequencing strategy of F1 progeny.</title>
        <authorList>
            <person name="Scaglione D."/>
            <person name="Reyes-Chin-Wo S."/>
            <person name="Acquadro A."/>
            <person name="Froenicke L."/>
            <person name="Portis E."/>
            <person name="Beitel C."/>
            <person name="Tirone M."/>
            <person name="Mauro R."/>
            <person name="Lo Monaco A."/>
            <person name="Mauromicale G."/>
            <person name="Faccioli P."/>
            <person name="Cattivelli L."/>
            <person name="Rieseberg L."/>
            <person name="Michelmore R."/>
            <person name="Lanteri S."/>
        </authorList>
    </citation>
    <scope>NUCLEOTIDE SEQUENCE [LARGE SCALE GENOMIC DNA]</scope>
    <source>
        <strain evidence="1">2C</strain>
    </source>
</reference>
<dbReference type="EMBL" id="LEKV01001994">
    <property type="protein sequence ID" value="KVI04563.1"/>
    <property type="molecule type" value="Genomic_DNA"/>
</dbReference>
<gene>
    <name evidence="1" type="ORF">Ccrd_017119</name>
</gene>
<dbReference type="PANTHER" id="PTHR35502">
    <property type="entry name" value="PROTEIN MICROTUBULE BINDING PROTEIN 2C"/>
    <property type="match status" value="1"/>
</dbReference>
<protein>
    <submittedName>
        <fullName evidence="1">Uncharacterized protein</fullName>
    </submittedName>
</protein>
<sequence>MVGVWLESIEEKLCKMMFGVLGGRDRRIGEIDGMYHQSSQHFDLEQDNAILGFGGEEPTSWLPGEDLRSSSPFHRRNLFAFSSSTAITVADNVDCLLFNDLVQIVPLVQYLIAVDGVAVVRFGNDEGGFPIGFESDLTITTSFCRFSTNFQYPYNETKSRRTTVVLGSRMLRVSESGFLTMIKIEALKPENVKVERMDNFESNGRLICGGRLFHVRCCTHILNIMVQHGLH</sequence>
<accession>A0A124SFX2</accession>
<dbReference type="STRING" id="59895.A0A124SFX2"/>
<evidence type="ECO:0000313" key="2">
    <source>
        <dbReference type="Proteomes" id="UP000243975"/>
    </source>
</evidence>
<dbReference type="Gramene" id="KVI04563">
    <property type="protein sequence ID" value="KVI04563"/>
    <property type="gene ID" value="Ccrd_017119"/>
</dbReference>
<dbReference type="InterPro" id="IPR040289">
    <property type="entry name" value="MBP2C"/>
</dbReference>
<dbReference type="PANTHER" id="PTHR35502:SF2">
    <property type="entry name" value="PROTEIN MICROTUBULE BINDING PROTEIN 2C"/>
    <property type="match status" value="1"/>
</dbReference>
<dbReference type="GO" id="GO:0010497">
    <property type="term" value="P:plasmodesmata-mediated intercellular transport"/>
    <property type="evidence" value="ECO:0007669"/>
    <property type="project" value="InterPro"/>
</dbReference>